<protein>
    <recommendedName>
        <fullName evidence="4">5-formyltetrahydrofolate cyclo-ligase</fullName>
        <ecNumber evidence="4">6.3.3.2</ecNumber>
    </recommendedName>
</protein>
<gene>
    <name evidence="5" type="ORF">SAMN06295970_103215</name>
</gene>
<dbReference type="EC" id="6.3.3.2" evidence="4"/>
<evidence type="ECO:0000256" key="3">
    <source>
        <dbReference type="ARBA" id="ARBA00022840"/>
    </source>
</evidence>
<keyword evidence="4" id="KW-0479">Metal-binding</keyword>
<accession>A0ABY1PY92</accession>
<comment type="cofactor">
    <cofactor evidence="4">
        <name>Mg(2+)</name>
        <dbReference type="ChEBI" id="CHEBI:18420"/>
    </cofactor>
</comment>
<dbReference type="InterPro" id="IPR024185">
    <property type="entry name" value="FTHF_cligase-like_sf"/>
</dbReference>
<dbReference type="Pfam" id="PF01812">
    <property type="entry name" value="5-FTHF_cyc-lig"/>
    <property type="match status" value="1"/>
</dbReference>
<organism evidence="5 6">
    <name type="scientific">Noviherbaspirillum suwonense</name>
    <dbReference type="NCBI Taxonomy" id="1224511"/>
    <lineage>
        <taxon>Bacteria</taxon>
        <taxon>Pseudomonadati</taxon>
        <taxon>Pseudomonadota</taxon>
        <taxon>Betaproteobacteria</taxon>
        <taxon>Burkholderiales</taxon>
        <taxon>Oxalobacteraceae</taxon>
        <taxon>Noviherbaspirillum</taxon>
    </lineage>
</organism>
<dbReference type="NCBIfam" id="TIGR02727">
    <property type="entry name" value="MTHFS_bact"/>
    <property type="match status" value="1"/>
</dbReference>
<proteinExistence type="inferred from homology"/>
<evidence type="ECO:0000256" key="4">
    <source>
        <dbReference type="RuleBase" id="RU361279"/>
    </source>
</evidence>
<comment type="catalytic activity">
    <reaction evidence="4">
        <text>(6S)-5-formyl-5,6,7,8-tetrahydrofolate + ATP = (6R)-5,10-methenyltetrahydrofolate + ADP + phosphate</text>
        <dbReference type="Rhea" id="RHEA:10488"/>
        <dbReference type="ChEBI" id="CHEBI:30616"/>
        <dbReference type="ChEBI" id="CHEBI:43474"/>
        <dbReference type="ChEBI" id="CHEBI:57455"/>
        <dbReference type="ChEBI" id="CHEBI:57457"/>
        <dbReference type="ChEBI" id="CHEBI:456216"/>
        <dbReference type="EC" id="6.3.3.2"/>
    </reaction>
</comment>
<dbReference type="Proteomes" id="UP001158049">
    <property type="component" value="Unassembled WGS sequence"/>
</dbReference>
<dbReference type="PANTHER" id="PTHR23407">
    <property type="entry name" value="ATPASE INHIBITOR/5-FORMYLTETRAHYDROFOLATE CYCLO-LIGASE"/>
    <property type="match status" value="1"/>
</dbReference>
<dbReference type="Gene3D" id="3.40.50.10420">
    <property type="entry name" value="NagB/RpiA/CoA transferase-like"/>
    <property type="match status" value="1"/>
</dbReference>
<dbReference type="InterPro" id="IPR037171">
    <property type="entry name" value="NagB/RpiA_transferase-like"/>
</dbReference>
<keyword evidence="6" id="KW-1185">Reference proteome</keyword>
<dbReference type="EMBL" id="FXUL01000003">
    <property type="protein sequence ID" value="SMP52915.1"/>
    <property type="molecule type" value="Genomic_DNA"/>
</dbReference>
<name>A0ABY1PY92_9BURK</name>
<sequence length="178" mass="19318">MMEKHQLRKTLLAMRRAMPPDEKAWRDKAIAERLAAWLEENPAASIGLYWPTQGEPDLTGVYSLLADRGIRLALPVVVGRDAPLAFHPWRPGDALAADAHGVMAPAQRGAPVRPELLAIPCVGFNAQGYRLGYGGGYYDRTLAVEAPPRTVGIAYAACEAVFAANAHDVMMGTIITER</sequence>
<comment type="similarity">
    <text evidence="1 4">Belongs to the 5-formyltetrahydrofolate cyclo-ligase family.</text>
</comment>
<evidence type="ECO:0000313" key="6">
    <source>
        <dbReference type="Proteomes" id="UP001158049"/>
    </source>
</evidence>
<keyword evidence="3 4" id="KW-0067">ATP-binding</keyword>
<dbReference type="SUPFAM" id="SSF100950">
    <property type="entry name" value="NagB/RpiA/CoA transferase-like"/>
    <property type="match status" value="1"/>
</dbReference>
<evidence type="ECO:0000256" key="2">
    <source>
        <dbReference type="ARBA" id="ARBA00022741"/>
    </source>
</evidence>
<dbReference type="PANTHER" id="PTHR23407:SF1">
    <property type="entry name" value="5-FORMYLTETRAHYDROFOLATE CYCLO-LIGASE"/>
    <property type="match status" value="1"/>
</dbReference>
<keyword evidence="4" id="KW-0460">Magnesium</keyword>
<dbReference type="InterPro" id="IPR002698">
    <property type="entry name" value="FTHF_cligase"/>
</dbReference>
<evidence type="ECO:0000256" key="1">
    <source>
        <dbReference type="ARBA" id="ARBA00010638"/>
    </source>
</evidence>
<keyword evidence="2 4" id="KW-0547">Nucleotide-binding</keyword>
<dbReference type="PIRSF" id="PIRSF006806">
    <property type="entry name" value="FTHF_cligase"/>
    <property type="match status" value="1"/>
</dbReference>
<reference evidence="5 6" key="1">
    <citation type="submission" date="2017-05" db="EMBL/GenBank/DDBJ databases">
        <authorList>
            <person name="Varghese N."/>
            <person name="Submissions S."/>
        </authorList>
    </citation>
    <scope>NUCLEOTIDE SEQUENCE [LARGE SCALE GENOMIC DNA]</scope>
    <source>
        <strain evidence="5 6">DSM 26001</strain>
    </source>
</reference>
<evidence type="ECO:0000313" key="5">
    <source>
        <dbReference type="EMBL" id="SMP52915.1"/>
    </source>
</evidence>
<comment type="caution">
    <text evidence="5">The sequence shown here is derived from an EMBL/GenBank/DDBJ whole genome shotgun (WGS) entry which is preliminary data.</text>
</comment>